<comment type="function">
    <text evidence="10">Catalyzes the reversible phosphorylytic cleavage of uridine to uracil and ribose-1-phosphate.</text>
</comment>
<dbReference type="GO" id="GO:0009166">
    <property type="term" value="P:nucleotide catabolic process"/>
    <property type="evidence" value="ECO:0007669"/>
    <property type="project" value="InterPro"/>
</dbReference>
<dbReference type="InterPro" id="IPR018016">
    <property type="entry name" value="Nucleoside_phosphorylase_CS"/>
</dbReference>
<dbReference type="GO" id="GO:0005829">
    <property type="term" value="C:cytosol"/>
    <property type="evidence" value="ECO:0007669"/>
    <property type="project" value="TreeGrafter"/>
</dbReference>
<reference evidence="13" key="1">
    <citation type="submission" date="2016-10" db="EMBL/GenBank/DDBJ databases">
        <title>The complete genome sequence of the rumen bacterium Butyrivibrio hungatei MB2003.</title>
        <authorList>
            <person name="Palevich N."/>
            <person name="Kelly W.J."/>
            <person name="Leahy S.C."/>
            <person name="Altermann E."/>
            <person name="Rakonjac J."/>
            <person name="Attwood G.T."/>
        </authorList>
    </citation>
    <scope>NUCLEOTIDE SEQUENCE [LARGE SCALE GENOMIC DNA]</scope>
    <source>
        <strain evidence="13">MB2003</strain>
    </source>
</reference>
<dbReference type="GO" id="GO:0004850">
    <property type="term" value="F:uridine phosphorylase activity"/>
    <property type="evidence" value="ECO:0007669"/>
    <property type="project" value="UniProtKB-EC"/>
</dbReference>
<dbReference type="Gene3D" id="3.40.50.1580">
    <property type="entry name" value="Nucleoside phosphorylase domain"/>
    <property type="match status" value="1"/>
</dbReference>
<dbReference type="GO" id="GO:0009164">
    <property type="term" value="P:nucleoside catabolic process"/>
    <property type="evidence" value="ECO:0007669"/>
    <property type="project" value="UniProtKB-ARBA"/>
</dbReference>
<dbReference type="AlphaFoldDB" id="A0A1D9P0Y6"/>
<evidence type="ECO:0000256" key="1">
    <source>
        <dbReference type="ARBA" id="ARBA00004496"/>
    </source>
</evidence>
<keyword evidence="6" id="KW-0963">Cytoplasm</keyword>
<evidence type="ECO:0000313" key="12">
    <source>
        <dbReference type="EMBL" id="AOZ96296.1"/>
    </source>
</evidence>
<dbReference type="InterPro" id="IPR035994">
    <property type="entry name" value="Nucleoside_phosphorylase_sf"/>
</dbReference>
<protein>
    <recommendedName>
        <fullName evidence="5 10">Uridine phosphorylase</fullName>
        <ecNumber evidence="4 10">2.4.2.3</ecNumber>
    </recommendedName>
</protein>
<keyword evidence="7 10" id="KW-0328">Glycosyltransferase</keyword>
<evidence type="ECO:0000313" key="13">
    <source>
        <dbReference type="Proteomes" id="UP000179284"/>
    </source>
</evidence>
<evidence type="ECO:0000256" key="3">
    <source>
        <dbReference type="ARBA" id="ARBA00010456"/>
    </source>
</evidence>
<feature type="domain" description="Nucleoside phosphorylase" evidence="11">
    <location>
        <begin position="23"/>
        <end position="231"/>
    </location>
</feature>
<dbReference type="Proteomes" id="UP000179284">
    <property type="component" value="Chromosome I"/>
</dbReference>
<dbReference type="UniPathway" id="UPA00574">
    <property type="reaction ID" value="UER00633"/>
</dbReference>
<dbReference type="SUPFAM" id="SSF53167">
    <property type="entry name" value="Purine and uridine phosphorylases"/>
    <property type="match status" value="1"/>
</dbReference>
<dbReference type="NCBIfam" id="TIGR01718">
    <property type="entry name" value="Uridine-psphlse"/>
    <property type="match status" value="1"/>
</dbReference>
<comment type="catalytic activity">
    <reaction evidence="9 10">
        <text>uridine + phosphate = alpha-D-ribose 1-phosphate + uracil</text>
        <dbReference type="Rhea" id="RHEA:24388"/>
        <dbReference type="ChEBI" id="CHEBI:16704"/>
        <dbReference type="ChEBI" id="CHEBI:17568"/>
        <dbReference type="ChEBI" id="CHEBI:43474"/>
        <dbReference type="ChEBI" id="CHEBI:57720"/>
        <dbReference type="EC" id="2.4.2.3"/>
    </reaction>
</comment>
<comment type="similarity">
    <text evidence="3 10">Belongs to the PNP/UDP phosphorylase family.</text>
</comment>
<proteinExistence type="inferred from homology"/>
<dbReference type="InterPro" id="IPR010058">
    <property type="entry name" value="Uridine_phosphorylase"/>
</dbReference>
<evidence type="ECO:0000256" key="4">
    <source>
        <dbReference type="ARBA" id="ARBA00011888"/>
    </source>
</evidence>
<organism evidence="12 13">
    <name type="scientific">Butyrivibrio hungatei</name>
    <dbReference type="NCBI Taxonomy" id="185008"/>
    <lineage>
        <taxon>Bacteria</taxon>
        <taxon>Bacillati</taxon>
        <taxon>Bacillota</taxon>
        <taxon>Clostridia</taxon>
        <taxon>Lachnospirales</taxon>
        <taxon>Lachnospiraceae</taxon>
        <taxon>Butyrivibrio</taxon>
    </lineage>
</organism>
<evidence type="ECO:0000256" key="6">
    <source>
        <dbReference type="ARBA" id="ARBA00022490"/>
    </source>
</evidence>
<name>A0A1D9P0Y6_9FIRM</name>
<evidence type="ECO:0000256" key="9">
    <source>
        <dbReference type="ARBA" id="ARBA00048447"/>
    </source>
</evidence>
<dbReference type="RefSeq" id="WP_071175998.1">
    <property type="nucleotide sequence ID" value="NZ_CP017831.1"/>
</dbReference>
<dbReference type="EMBL" id="CP017831">
    <property type="protein sequence ID" value="AOZ96296.1"/>
    <property type="molecule type" value="Genomic_DNA"/>
</dbReference>
<sequence length="258" mass="27949">MVDYTEGAGYQYHTHVGKGDVGRYVILTGDPGRCEYIASFFDDPKFVAYNREYNCYTGTLNGEKVSVISHGIGGASTAICVEELAKCGADTFIRMGTSGGMQDDVIGGDVVIASGAIRAEGTSKEYAPIEYPAVATFDVVTALVQGAKKTGAKYHVGVAQCKDSFFGQHEPETKPVGPELLYKWDAWIKCGALCSEMESSTLFVVGDYLRVRTGSILLVVANQERAKKGLSNPQVHDMDIVYKTTIEAVKNLIEWDKA</sequence>
<dbReference type="InterPro" id="IPR000845">
    <property type="entry name" value="Nucleoside_phosphorylase_d"/>
</dbReference>
<dbReference type="KEGG" id="bhu:bhn_I1262"/>
<accession>A0A1D9P0Y6</accession>
<keyword evidence="13" id="KW-1185">Reference proteome</keyword>
<keyword evidence="8 10" id="KW-0808">Transferase</keyword>
<evidence type="ECO:0000256" key="2">
    <source>
        <dbReference type="ARBA" id="ARBA00004825"/>
    </source>
</evidence>
<evidence type="ECO:0000256" key="5">
    <source>
        <dbReference type="ARBA" id="ARBA00021980"/>
    </source>
</evidence>
<evidence type="ECO:0000256" key="10">
    <source>
        <dbReference type="RuleBase" id="RU361131"/>
    </source>
</evidence>
<comment type="subcellular location">
    <subcellularLocation>
        <location evidence="1">Cytoplasm</location>
    </subcellularLocation>
</comment>
<dbReference type="PANTHER" id="PTHR43691">
    <property type="entry name" value="URIDINE PHOSPHORYLASE"/>
    <property type="match status" value="1"/>
</dbReference>
<dbReference type="GO" id="GO:0044206">
    <property type="term" value="P:UMP salvage"/>
    <property type="evidence" value="ECO:0007669"/>
    <property type="project" value="UniProtKB-UniPathway"/>
</dbReference>
<evidence type="ECO:0000256" key="7">
    <source>
        <dbReference type="ARBA" id="ARBA00022676"/>
    </source>
</evidence>
<dbReference type="EC" id="2.4.2.3" evidence="4 10"/>
<dbReference type="Pfam" id="PF01048">
    <property type="entry name" value="PNP_UDP_1"/>
    <property type="match status" value="1"/>
</dbReference>
<dbReference type="PANTHER" id="PTHR43691:SF11">
    <property type="entry name" value="FI09636P-RELATED"/>
    <property type="match status" value="1"/>
</dbReference>
<comment type="pathway">
    <text evidence="2 10">Pyrimidine metabolism; UMP biosynthesis via salvage pathway; uracil from uridine (phosphorylase route): step 1/1.</text>
</comment>
<evidence type="ECO:0000259" key="11">
    <source>
        <dbReference type="Pfam" id="PF01048"/>
    </source>
</evidence>
<dbReference type="PROSITE" id="PS01232">
    <property type="entry name" value="PNP_UDP_1"/>
    <property type="match status" value="1"/>
</dbReference>
<dbReference type="OrthoDB" id="9772602at2"/>
<evidence type="ECO:0000256" key="8">
    <source>
        <dbReference type="ARBA" id="ARBA00022679"/>
    </source>
</evidence>
<dbReference type="CDD" id="cd17767">
    <property type="entry name" value="UP_EcUdp-like"/>
    <property type="match status" value="1"/>
</dbReference>
<gene>
    <name evidence="12" type="ORF">bhn_I1262</name>
</gene>